<dbReference type="InterPro" id="IPR007168">
    <property type="entry name" value="Phageshock_PspC_N"/>
</dbReference>
<dbReference type="InterPro" id="IPR036890">
    <property type="entry name" value="HATPase_C_sf"/>
</dbReference>
<evidence type="ECO:0000256" key="4">
    <source>
        <dbReference type="SAM" id="Phobius"/>
    </source>
</evidence>
<accession>A0A0B5D9A4</accession>
<dbReference type="OrthoDB" id="3534856at2"/>
<dbReference type="CDD" id="cd16917">
    <property type="entry name" value="HATPase_UhpB-NarQ-NarX-like"/>
    <property type="match status" value="1"/>
</dbReference>
<dbReference type="GO" id="GO:0016301">
    <property type="term" value="F:kinase activity"/>
    <property type="evidence" value="ECO:0007669"/>
    <property type="project" value="UniProtKB-KW"/>
</dbReference>
<keyword evidence="4" id="KW-0812">Transmembrane</keyword>
<feature type="domain" description="Histidine kinase/HSP90-like ATPase" evidence="6">
    <location>
        <begin position="303"/>
        <end position="360"/>
    </location>
</feature>
<evidence type="ECO:0000256" key="2">
    <source>
        <dbReference type="ARBA" id="ARBA00022777"/>
    </source>
</evidence>
<evidence type="ECO:0000259" key="5">
    <source>
        <dbReference type="Pfam" id="PF04024"/>
    </source>
</evidence>
<evidence type="ECO:0000256" key="1">
    <source>
        <dbReference type="ARBA" id="ARBA00022679"/>
    </source>
</evidence>
<dbReference type="PANTHER" id="PTHR24421:SF61">
    <property type="entry name" value="OXYGEN SENSOR HISTIDINE KINASE NREB"/>
    <property type="match status" value="1"/>
</dbReference>
<dbReference type="STRING" id="1223515.B842_02230"/>
<protein>
    <submittedName>
        <fullName evidence="7">Uncharacterized protein</fullName>
    </submittedName>
</protein>
<keyword evidence="4" id="KW-1133">Transmembrane helix</keyword>
<feature type="transmembrane region" description="Helical" evidence="4">
    <location>
        <begin position="119"/>
        <end position="138"/>
    </location>
</feature>
<keyword evidence="1" id="KW-0808">Transferase</keyword>
<keyword evidence="8" id="KW-1185">Reference proteome</keyword>
<feature type="transmembrane region" description="Helical" evidence="4">
    <location>
        <begin position="175"/>
        <end position="198"/>
    </location>
</feature>
<evidence type="ECO:0000259" key="6">
    <source>
        <dbReference type="Pfam" id="PF13581"/>
    </source>
</evidence>
<name>A0A0B5D9A4_9CORY</name>
<dbReference type="EMBL" id="CP005286">
    <property type="protein sequence ID" value="AJE32299.1"/>
    <property type="molecule type" value="Genomic_DNA"/>
</dbReference>
<dbReference type="Pfam" id="PF13581">
    <property type="entry name" value="HATPase_c_2"/>
    <property type="match status" value="1"/>
</dbReference>
<dbReference type="SUPFAM" id="SSF55874">
    <property type="entry name" value="ATPase domain of HSP90 chaperone/DNA topoisomerase II/histidine kinase"/>
    <property type="match status" value="1"/>
</dbReference>
<dbReference type="AlphaFoldDB" id="A0A0B5D9A4"/>
<dbReference type="PANTHER" id="PTHR24421">
    <property type="entry name" value="NITRATE/NITRITE SENSOR PROTEIN NARX-RELATED"/>
    <property type="match status" value="1"/>
</dbReference>
<dbReference type="Proteomes" id="UP000031524">
    <property type="component" value="Chromosome"/>
</dbReference>
<dbReference type="KEGG" id="chm:B842_02230"/>
<dbReference type="Gene3D" id="3.30.565.10">
    <property type="entry name" value="Histidine kinase-like ATPase, C-terminal domain"/>
    <property type="match status" value="1"/>
</dbReference>
<keyword evidence="2" id="KW-0418">Kinase</keyword>
<evidence type="ECO:0000313" key="7">
    <source>
        <dbReference type="EMBL" id="AJE32299.1"/>
    </source>
</evidence>
<organism evidence="7 8">
    <name type="scientific">Corynebacterium humireducens NBRC 106098 = DSM 45392</name>
    <dbReference type="NCBI Taxonomy" id="1223515"/>
    <lineage>
        <taxon>Bacteria</taxon>
        <taxon>Bacillati</taxon>
        <taxon>Actinomycetota</taxon>
        <taxon>Actinomycetes</taxon>
        <taxon>Mycobacteriales</taxon>
        <taxon>Corynebacteriaceae</taxon>
        <taxon>Corynebacterium</taxon>
    </lineage>
</organism>
<keyword evidence="4" id="KW-0472">Membrane</keyword>
<feature type="transmembrane region" description="Helical" evidence="4">
    <location>
        <begin position="94"/>
        <end position="113"/>
    </location>
</feature>
<dbReference type="GO" id="GO:0000160">
    <property type="term" value="P:phosphorelay signal transduction system"/>
    <property type="evidence" value="ECO:0007669"/>
    <property type="project" value="UniProtKB-KW"/>
</dbReference>
<dbReference type="HOGENOM" id="CLU_036172_0_0_11"/>
<dbReference type="Pfam" id="PF04024">
    <property type="entry name" value="PspC"/>
    <property type="match status" value="1"/>
</dbReference>
<feature type="domain" description="Phage shock protein PspC N-terminal" evidence="5">
    <location>
        <begin position="24"/>
        <end position="74"/>
    </location>
</feature>
<keyword evidence="3" id="KW-0902">Two-component regulatory system</keyword>
<proteinExistence type="predicted"/>
<dbReference type="InterPro" id="IPR050482">
    <property type="entry name" value="Sensor_HK_TwoCompSys"/>
</dbReference>
<dbReference type="InterPro" id="IPR003594">
    <property type="entry name" value="HATPase_dom"/>
</dbReference>
<reference evidence="7 8" key="1">
    <citation type="submission" date="2013-04" db="EMBL/GenBank/DDBJ databases">
        <title>Complete genome sequence of Corynebacterium humireducens DSM 45392(T), isolated from a wastewater-fed microbial fuel cell.</title>
        <authorList>
            <person name="Ruckert C."/>
            <person name="Albersmeier A."/>
            <person name="Kalinowski J."/>
        </authorList>
    </citation>
    <scope>NUCLEOTIDE SEQUENCE [LARGE SCALE GENOMIC DNA]</scope>
    <source>
        <strain evidence="8">MFC-5</strain>
    </source>
</reference>
<feature type="transmembrane region" description="Helical" evidence="4">
    <location>
        <begin position="150"/>
        <end position="169"/>
    </location>
</feature>
<dbReference type="RefSeq" id="WP_040084954.1">
    <property type="nucleotide sequence ID" value="NZ_BCSU01000004.1"/>
</dbReference>
<feature type="transmembrane region" description="Helical" evidence="4">
    <location>
        <begin position="48"/>
        <end position="74"/>
    </location>
</feature>
<sequence>MDTSASAVPYGADRPAMPPYPTYHRAGSQRVIAGVAGGLAAHLGVDVFYVRLAFIVGAFLSGLGVGVYAGLWVFSKASDAVVPAPGRHEFSRPAYLVLAAVGVAGFLASVALVSGLPGAVLVPLIVAGLGATLAWQAYDRGFGSGRSYVTIFGGAVLVLAGVLMTVFFAENVGGFTAALVGVMLTLAGVAALGVPLVVRLWNSLAEERAAKAASEERAEIASRLHDSVLQTLALIQKRADDPVEVARLARGQERELRQWLFDAEEKAMQSVFAAVEKACGEVEDLFSIRIAPVTVGEDVDLTEETQTVVLAAREAMVNAAKHAGVEKLDVYAEILAGELSIFVRDRGAGFDPEDIPADRHGIRDSIEGRMARIGGGARIRSTPGEGTEVSVTYRLPVS</sequence>
<evidence type="ECO:0000256" key="3">
    <source>
        <dbReference type="ARBA" id="ARBA00023012"/>
    </source>
</evidence>
<evidence type="ECO:0000313" key="8">
    <source>
        <dbReference type="Proteomes" id="UP000031524"/>
    </source>
</evidence>
<gene>
    <name evidence="7" type="ORF">B842_02230</name>
</gene>